<keyword evidence="1" id="KW-0732">Signal</keyword>
<dbReference type="Pfam" id="PF13457">
    <property type="entry name" value="GW"/>
    <property type="match status" value="1"/>
</dbReference>
<accession>A0A829R7F6</accession>
<dbReference type="SUPFAM" id="SSF82057">
    <property type="entry name" value="Prokaryotic SH3-related domain"/>
    <property type="match status" value="1"/>
</dbReference>
<dbReference type="RefSeq" id="WP_036106330.1">
    <property type="nucleotide sequence ID" value="NZ_AODG01000011.1"/>
</dbReference>
<protein>
    <submittedName>
        <fullName evidence="3">N-acetylmuramoyl-L-alanine amidase family protein</fullName>
    </submittedName>
</protein>
<dbReference type="NCBIfam" id="NF033202">
    <property type="entry name" value="GW_glycos_SH3"/>
    <property type="match status" value="1"/>
</dbReference>
<evidence type="ECO:0000256" key="1">
    <source>
        <dbReference type="ARBA" id="ARBA00022729"/>
    </source>
</evidence>
<dbReference type="Gene3D" id="2.30.30.170">
    <property type="match status" value="1"/>
</dbReference>
<proteinExistence type="predicted"/>
<comment type="caution">
    <text evidence="3">The sequence shown here is derived from an EMBL/GenBank/DDBJ whole genome shotgun (WGS) entry which is preliminary data.</text>
</comment>
<dbReference type="AlphaFoldDB" id="A0A829R7F6"/>
<feature type="domain" description="GW" evidence="2">
    <location>
        <begin position="1"/>
        <end position="65"/>
    </location>
</feature>
<evidence type="ECO:0000313" key="3">
    <source>
        <dbReference type="EMBL" id="EUJ27695.1"/>
    </source>
</evidence>
<dbReference type="Proteomes" id="UP000019251">
    <property type="component" value="Unassembled WGS sequence"/>
</dbReference>
<dbReference type="PROSITE" id="PS51780">
    <property type="entry name" value="GW"/>
    <property type="match status" value="1"/>
</dbReference>
<name>A0A829R7F6_LISGR</name>
<reference evidence="3 4" key="1">
    <citation type="submission" date="2012-12" db="EMBL/GenBank/DDBJ databases">
        <title>Novel taxa of Listeriaceae from agricultural environments in the United States.</title>
        <authorList>
            <person name="den Bakker H.C."/>
            <person name="Allred A."/>
            <person name="Warchocki S."/>
            <person name="Wright E.M."/>
            <person name="Burrell A."/>
            <person name="Nightingale K.K."/>
            <person name="Kephart D."/>
            <person name="Wiedmann M."/>
        </authorList>
    </citation>
    <scope>NUCLEOTIDE SEQUENCE [LARGE SCALE GENOMIC DNA]</scope>
    <source>
        <strain evidence="3 4">FSL F6-1183</strain>
    </source>
</reference>
<organism evidence="3 4">
    <name type="scientific">Listeria grayi FSL F6-1183</name>
    <dbReference type="NCBI Taxonomy" id="1265827"/>
    <lineage>
        <taxon>Bacteria</taxon>
        <taxon>Bacillati</taxon>
        <taxon>Bacillota</taxon>
        <taxon>Bacilli</taxon>
        <taxon>Bacillales</taxon>
        <taxon>Listeriaceae</taxon>
        <taxon>Listeria</taxon>
    </lineage>
</organism>
<evidence type="ECO:0000313" key="4">
    <source>
        <dbReference type="Proteomes" id="UP000019251"/>
    </source>
</evidence>
<evidence type="ECO:0000259" key="2">
    <source>
        <dbReference type="PROSITE" id="PS51780"/>
    </source>
</evidence>
<dbReference type="EMBL" id="AODG01000011">
    <property type="protein sequence ID" value="EUJ27695.1"/>
    <property type="molecule type" value="Genomic_DNA"/>
</dbReference>
<sequence>MNTSKYYFYNKIYGTALNTKKMNNAKKYANKKVTVIREAKTSRSTWVQIKYGNKLLGWVNKKAIK</sequence>
<dbReference type="InterPro" id="IPR038200">
    <property type="entry name" value="GW_dom_sf"/>
</dbReference>
<gene>
    <name evidence="3" type="ORF">LMUR_09194</name>
</gene>
<dbReference type="InterPro" id="IPR025987">
    <property type="entry name" value="GW_dom"/>
</dbReference>